<evidence type="ECO:0000256" key="6">
    <source>
        <dbReference type="ARBA" id="ARBA00023136"/>
    </source>
</evidence>
<dbReference type="AlphaFoldDB" id="A0AAJ7BX79"/>
<comment type="similarity">
    <text evidence="2">Belongs to the insect chemoreceptor superfamily. Gustatory receptor (GR) family. Gr5a subfamily.</text>
</comment>
<evidence type="ECO:0000256" key="3">
    <source>
        <dbReference type="ARBA" id="ARBA00022475"/>
    </source>
</evidence>
<evidence type="ECO:0000256" key="4">
    <source>
        <dbReference type="ARBA" id="ARBA00022692"/>
    </source>
</evidence>
<evidence type="ECO:0000256" key="7">
    <source>
        <dbReference type="ARBA" id="ARBA00023170"/>
    </source>
</evidence>
<feature type="transmembrane region" description="Helical" evidence="8">
    <location>
        <begin position="270"/>
        <end position="287"/>
    </location>
</feature>
<feature type="transmembrane region" description="Helical" evidence="8">
    <location>
        <begin position="193"/>
        <end position="210"/>
    </location>
</feature>
<evidence type="ECO:0000256" key="1">
    <source>
        <dbReference type="ARBA" id="ARBA00004651"/>
    </source>
</evidence>
<feature type="transmembrane region" description="Helical" evidence="8">
    <location>
        <begin position="333"/>
        <end position="354"/>
    </location>
</feature>
<keyword evidence="3" id="KW-1003">Cell membrane</keyword>
<dbReference type="KEGG" id="ccin:107268347"/>
<feature type="transmembrane region" description="Helical" evidence="8">
    <location>
        <begin position="147"/>
        <end position="164"/>
    </location>
</feature>
<dbReference type="GO" id="GO:0005886">
    <property type="term" value="C:plasma membrane"/>
    <property type="evidence" value="ECO:0007669"/>
    <property type="project" value="UniProtKB-SubCell"/>
</dbReference>
<dbReference type="GO" id="GO:0033041">
    <property type="term" value="F:sweet taste receptor activity"/>
    <property type="evidence" value="ECO:0007669"/>
    <property type="project" value="TreeGrafter"/>
</dbReference>
<reference evidence="10" key="1">
    <citation type="submission" date="2025-08" db="UniProtKB">
        <authorList>
            <consortium name="RefSeq"/>
        </authorList>
    </citation>
    <scope>IDENTIFICATION</scope>
</reference>
<dbReference type="Pfam" id="PF06151">
    <property type="entry name" value="Trehalose_recp"/>
    <property type="match status" value="1"/>
</dbReference>
<name>A0AAJ7BX79_CEPCN</name>
<keyword evidence="5 8" id="KW-1133">Transmembrane helix</keyword>
<evidence type="ECO:0000256" key="2">
    <source>
        <dbReference type="ARBA" id="ARBA00005327"/>
    </source>
</evidence>
<comment type="subcellular location">
    <subcellularLocation>
        <location evidence="1">Cell membrane</location>
        <topology evidence="1">Multi-pass membrane protein</topology>
    </subcellularLocation>
</comment>
<evidence type="ECO:0000313" key="10">
    <source>
        <dbReference type="RefSeq" id="XP_015596523.1"/>
    </source>
</evidence>
<keyword evidence="4 8" id="KW-0812">Transmembrane</keyword>
<dbReference type="PIRSF" id="PIRSF038981">
    <property type="entry name" value="GRP"/>
    <property type="match status" value="1"/>
</dbReference>
<accession>A0AAJ7BX79</accession>
<dbReference type="RefSeq" id="XP_015596523.1">
    <property type="nucleotide sequence ID" value="XM_015741037.2"/>
</dbReference>
<evidence type="ECO:0000313" key="9">
    <source>
        <dbReference type="Proteomes" id="UP000694920"/>
    </source>
</evidence>
<evidence type="ECO:0000256" key="8">
    <source>
        <dbReference type="SAM" id="Phobius"/>
    </source>
</evidence>
<dbReference type="PANTHER" id="PTHR21421:SF29">
    <property type="entry name" value="GUSTATORY RECEPTOR 5A FOR TREHALOSE-RELATED"/>
    <property type="match status" value="1"/>
</dbReference>
<evidence type="ECO:0000256" key="5">
    <source>
        <dbReference type="ARBA" id="ARBA00022989"/>
    </source>
</evidence>
<dbReference type="GeneID" id="107268347"/>
<dbReference type="InterPro" id="IPR009318">
    <property type="entry name" value="Gustatory_rcpt"/>
</dbReference>
<organism evidence="9 10">
    <name type="scientific">Cephus cinctus</name>
    <name type="common">Wheat stem sawfly</name>
    <dbReference type="NCBI Taxonomy" id="211228"/>
    <lineage>
        <taxon>Eukaryota</taxon>
        <taxon>Metazoa</taxon>
        <taxon>Ecdysozoa</taxon>
        <taxon>Arthropoda</taxon>
        <taxon>Hexapoda</taxon>
        <taxon>Insecta</taxon>
        <taxon>Pterygota</taxon>
        <taxon>Neoptera</taxon>
        <taxon>Endopterygota</taxon>
        <taxon>Hymenoptera</taxon>
        <taxon>Cephoidea</taxon>
        <taxon>Cephidae</taxon>
        <taxon>Cephus</taxon>
    </lineage>
</organism>
<keyword evidence="9" id="KW-1185">Reference proteome</keyword>
<feature type="transmembrane region" description="Helical" evidence="8">
    <location>
        <begin position="113"/>
        <end position="135"/>
    </location>
</feature>
<proteinExistence type="inferred from homology"/>
<keyword evidence="7 10" id="KW-0675">Receptor</keyword>
<dbReference type="Proteomes" id="UP000694920">
    <property type="component" value="Unplaced"/>
</dbReference>
<protein>
    <submittedName>
        <fullName evidence="10">Gustatory receptor for sugar taste 64f isoform X1</fullName>
    </submittedName>
</protein>
<dbReference type="PANTHER" id="PTHR21421">
    <property type="entry name" value="GUSTATORY RECEPTOR"/>
    <property type="match status" value="1"/>
</dbReference>
<gene>
    <name evidence="10" type="primary">LOC107268347</name>
</gene>
<sequence>MKSSRGQNKHSVMPTHTWKVAAAEDFQIPSVQIEVSKADIFFGRKDLYKNTNVPFNITMPIVQPGNFNKTTDSLYSALKPIMVLAQCFALVPVSGVYSKDASCLKFSWRSPRILYQFISLIGAGILYICSMLRLSVTGITSTKTTNIVFFGSTCIASLLFLRLAKHWPCLSMAWEEVERELSSRYRRTSKISLAFKFRLMTVTVMTLALFEHVLSVLAGYKNALECAKLRGDTNIVSTYFQSQFPQVFGATSYAHWKSILVQIVNSLSTFSWNFMDLFLVLMSFALADQFRQLNKRLYEVRGKAMPAKWWSEARSDYNKLASLTRRVDGHISYIVLLSFASNLYFICIQLLNSFRYVPTRDTIQTAYFWFSFGFLIVRTAAVSLYAASVHDESLLPAPILYSVPDSSYSIEVVRFLTQVTTDSISITGMKFFSITRSLVLTIAGTIVTYELVLVQFNTVQQTDPASINFTDACGVK</sequence>
<keyword evidence="6 8" id="KW-0472">Membrane</keyword>
<feature type="transmembrane region" description="Helical" evidence="8">
    <location>
        <begin position="366"/>
        <end position="387"/>
    </location>
</feature>